<evidence type="ECO:0000256" key="4">
    <source>
        <dbReference type="ARBA" id="ARBA00023163"/>
    </source>
</evidence>
<dbReference type="Proteomes" id="UP001596413">
    <property type="component" value="Unassembled WGS sequence"/>
</dbReference>
<sequence>MFSAHADQVYAFAAHRLDPDSAGDVVSEVYLAAWRRIGEIRDPALPWLLGTARKVISNELRGRTRRSALTERLRATADESAAVDGVPEVMDALRELSEPDQEVLTLAEWYGLSGREAAQVLGCSTGTYAVRLHRARRRLRQRLEEFGVPHQATGAQHGPAATATLREDGQ</sequence>
<protein>
    <submittedName>
        <fullName evidence="8">RNA polymerase sigma factor</fullName>
    </submittedName>
</protein>
<feature type="domain" description="RNA polymerase sigma factor 70 region 4 type 2" evidence="7">
    <location>
        <begin position="88"/>
        <end position="139"/>
    </location>
</feature>
<dbReference type="RefSeq" id="WP_386410853.1">
    <property type="nucleotide sequence ID" value="NZ_JBHSZO010000002.1"/>
</dbReference>
<dbReference type="InterPro" id="IPR036388">
    <property type="entry name" value="WH-like_DNA-bd_sf"/>
</dbReference>
<evidence type="ECO:0000256" key="1">
    <source>
        <dbReference type="ARBA" id="ARBA00010641"/>
    </source>
</evidence>
<organism evidence="8 9">
    <name type="scientific">Streptomyces polyrhachis</name>
    <dbReference type="NCBI Taxonomy" id="1282885"/>
    <lineage>
        <taxon>Bacteria</taxon>
        <taxon>Bacillati</taxon>
        <taxon>Actinomycetota</taxon>
        <taxon>Actinomycetes</taxon>
        <taxon>Kitasatosporales</taxon>
        <taxon>Streptomycetaceae</taxon>
        <taxon>Streptomyces</taxon>
    </lineage>
</organism>
<dbReference type="InterPro" id="IPR007627">
    <property type="entry name" value="RNA_pol_sigma70_r2"/>
</dbReference>
<evidence type="ECO:0000256" key="2">
    <source>
        <dbReference type="ARBA" id="ARBA00023015"/>
    </source>
</evidence>
<name>A0ABW2G7T7_9ACTN</name>
<dbReference type="Pfam" id="PF04542">
    <property type="entry name" value="Sigma70_r2"/>
    <property type="match status" value="1"/>
</dbReference>
<dbReference type="PANTHER" id="PTHR43133:SF25">
    <property type="entry name" value="RNA POLYMERASE SIGMA FACTOR RFAY-RELATED"/>
    <property type="match status" value="1"/>
</dbReference>
<evidence type="ECO:0000256" key="3">
    <source>
        <dbReference type="ARBA" id="ARBA00023082"/>
    </source>
</evidence>
<keyword evidence="2" id="KW-0805">Transcription regulation</keyword>
<dbReference type="PANTHER" id="PTHR43133">
    <property type="entry name" value="RNA POLYMERASE ECF-TYPE SIGMA FACTO"/>
    <property type="match status" value="1"/>
</dbReference>
<comment type="similarity">
    <text evidence="1">Belongs to the sigma-70 factor family. ECF subfamily.</text>
</comment>
<dbReference type="InterPro" id="IPR013324">
    <property type="entry name" value="RNA_pol_sigma_r3/r4-like"/>
</dbReference>
<evidence type="ECO:0000313" key="8">
    <source>
        <dbReference type="EMBL" id="MFC7216848.1"/>
    </source>
</evidence>
<proteinExistence type="inferred from homology"/>
<feature type="domain" description="RNA polymerase sigma-70 region 2" evidence="6">
    <location>
        <begin position="1"/>
        <end position="66"/>
    </location>
</feature>
<evidence type="ECO:0000259" key="7">
    <source>
        <dbReference type="Pfam" id="PF08281"/>
    </source>
</evidence>
<comment type="caution">
    <text evidence="8">The sequence shown here is derived from an EMBL/GenBank/DDBJ whole genome shotgun (WGS) entry which is preliminary data.</text>
</comment>
<evidence type="ECO:0000259" key="6">
    <source>
        <dbReference type="Pfam" id="PF04542"/>
    </source>
</evidence>
<dbReference type="EMBL" id="JBHSZO010000002">
    <property type="protein sequence ID" value="MFC7216848.1"/>
    <property type="molecule type" value="Genomic_DNA"/>
</dbReference>
<dbReference type="Pfam" id="PF08281">
    <property type="entry name" value="Sigma70_r4_2"/>
    <property type="match status" value="1"/>
</dbReference>
<dbReference type="InterPro" id="IPR014284">
    <property type="entry name" value="RNA_pol_sigma-70_dom"/>
</dbReference>
<dbReference type="SUPFAM" id="SSF88659">
    <property type="entry name" value="Sigma3 and sigma4 domains of RNA polymerase sigma factors"/>
    <property type="match status" value="1"/>
</dbReference>
<feature type="region of interest" description="Disordered" evidence="5">
    <location>
        <begin position="150"/>
        <end position="170"/>
    </location>
</feature>
<reference evidence="9" key="1">
    <citation type="journal article" date="2019" name="Int. J. Syst. Evol. Microbiol.">
        <title>The Global Catalogue of Microorganisms (GCM) 10K type strain sequencing project: providing services to taxonomists for standard genome sequencing and annotation.</title>
        <authorList>
            <consortium name="The Broad Institute Genomics Platform"/>
            <consortium name="The Broad Institute Genome Sequencing Center for Infectious Disease"/>
            <person name="Wu L."/>
            <person name="Ma J."/>
        </authorList>
    </citation>
    <scope>NUCLEOTIDE SEQUENCE [LARGE SCALE GENOMIC DNA]</scope>
    <source>
        <strain evidence="9">CGMCC 1.13681</strain>
    </source>
</reference>
<evidence type="ECO:0000313" key="9">
    <source>
        <dbReference type="Proteomes" id="UP001596413"/>
    </source>
</evidence>
<keyword evidence="3" id="KW-0731">Sigma factor</keyword>
<accession>A0ABW2G7T7</accession>
<keyword evidence="4" id="KW-0804">Transcription</keyword>
<dbReference type="Gene3D" id="1.10.1740.10">
    <property type="match status" value="1"/>
</dbReference>
<dbReference type="InterPro" id="IPR013249">
    <property type="entry name" value="RNA_pol_sigma70_r4_t2"/>
</dbReference>
<dbReference type="InterPro" id="IPR013325">
    <property type="entry name" value="RNA_pol_sigma_r2"/>
</dbReference>
<evidence type="ECO:0000256" key="5">
    <source>
        <dbReference type="SAM" id="MobiDB-lite"/>
    </source>
</evidence>
<dbReference type="SUPFAM" id="SSF88946">
    <property type="entry name" value="Sigma2 domain of RNA polymerase sigma factors"/>
    <property type="match status" value="1"/>
</dbReference>
<dbReference type="Gene3D" id="1.10.10.10">
    <property type="entry name" value="Winged helix-like DNA-binding domain superfamily/Winged helix DNA-binding domain"/>
    <property type="match status" value="1"/>
</dbReference>
<dbReference type="NCBIfam" id="TIGR02937">
    <property type="entry name" value="sigma70-ECF"/>
    <property type="match status" value="1"/>
</dbReference>
<gene>
    <name evidence="8" type="ORF">ACFQLX_01475</name>
</gene>
<keyword evidence="9" id="KW-1185">Reference proteome</keyword>
<dbReference type="InterPro" id="IPR039425">
    <property type="entry name" value="RNA_pol_sigma-70-like"/>
</dbReference>